<dbReference type="Proteomes" id="UP000824112">
    <property type="component" value="Unassembled WGS sequence"/>
</dbReference>
<evidence type="ECO:0000256" key="3">
    <source>
        <dbReference type="ARBA" id="ARBA00022475"/>
    </source>
</evidence>
<dbReference type="PANTHER" id="PTHR33452:SF1">
    <property type="entry name" value="INNER MEMBRANE PROTEIN YPHA-RELATED"/>
    <property type="match status" value="1"/>
</dbReference>
<accession>A0A9D1M6M3</accession>
<reference evidence="8" key="1">
    <citation type="submission" date="2020-10" db="EMBL/GenBank/DDBJ databases">
        <authorList>
            <person name="Gilroy R."/>
        </authorList>
    </citation>
    <scope>NUCLEOTIDE SEQUENCE</scope>
    <source>
        <strain evidence="8">CHK158-818</strain>
    </source>
</reference>
<dbReference type="AlphaFoldDB" id="A0A9D1M6M3"/>
<sequence length="120" mass="13397">MFRLFGGGMMLPYGIGKIQNFQEYTVNFFDDPIGIGMVPSLVLTIFAQVVCSIALIGGFFSRSAAMILAFNMLVASKYHWFDDFATLSLPLLFLGIYCMLFLLGGGKYSLDSVIFKYDKK</sequence>
<dbReference type="PANTHER" id="PTHR33452">
    <property type="entry name" value="OXIDOREDUCTASE CATD-RELATED"/>
    <property type="match status" value="1"/>
</dbReference>
<evidence type="ECO:0000313" key="8">
    <source>
        <dbReference type="EMBL" id="HIU54600.1"/>
    </source>
</evidence>
<feature type="transmembrane region" description="Helical" evidence="7">
    <location>
        <begin position="87"/>
        <end position="110"/>
    </location>
</feature>
<keyword evidence="6 7" id="KW-0472">Membrane</keyword>
<evidence type="ECO:0000256" key="6">
    <source>
        <dbReference type="ARBA" id="ARBA00023136"/>
    </source>
</evidence>
<name>A0A9D1M6M3_9BACT</name>
<evidence type="ECO:0000256" key="1">
    <source>
        <dbReference type="ARBA" id="ARBA00004651"/>
    </source>
</evidence>
<reference evidence="8" key="2">
    <citation type="journal article" date="2021" name="PeerJ">
        <title>Extensive microbial diversity within the chicken gut microbiome revealed by metagenomics and culture.</title>
        <authorList>
            <person name="Gilroy R."/>
            <person name="Ravi A."/>
            <person name="Getino M."/>
            <person name="Pursley I."/>
            <person name="Horton D.L."/>
            <person name="Alikhan N.F."/>
            <person name="Baker D."/>
            <person name="Gharbi K."/>
            <person name="Hall N."/>
            <person name="Watson M."/>
            <person name="Adriaenssens E.M."/>
            <person name="Foster-Nyarko E."/>
            <person name="Jarju S."/>
            <person name="Secka A."/>
            <person name="Antonio M."/>
            <person name="Oren A."/>
            <person name="Chaudhuri R.R."/>
            <person name="La Ragione R."/>
            <person name="Hildebrand F."/>
            <person name="Pallen M.J."/>
        </authorList>
    </citation>
    <scope>NUCLEOTIDE SEQUENCE</scope>
    <source>
        <strain evidence="8">CHK158-818</strain>
    </source>
</reference>
<evidence type="ECO:0000256" key="4">
    <source>
        <dbReference type="ARBA" id="ARBA00022692"/>
    </source>
</evidence>
<evidence type="ECO:0000313" key="9">
    <source>
        <dbReference type="Proteomes" id="UP000824112"/>
    </source>
</evidence>
<evidence type="ECO:0000256" key="5">
    <source>
        <dbReference type="ARBA" id="ARBA00022989"/>
    </source>
</evidence>
<dbReference type="EMBL" id="DVNA01000049">
    <property type="protein sequence ID" value="HIU54600.1"/>
    <property type="molecule type" value="Genomic_DNA"/>
</dbReference>
<organism evidence="8 9">
    <name type="scientific">Candidatus Gallibacteroides avistercoris</name>
    <dbReference type="NCBI Taxonomy" id="2840833"/>
    <lineage>
        <taxon>Bacteria</taxon>
        <taxon>Pseudomonadati</taxon>
        <taxon>Bacteroidota</taxon>
        <taxon>Bacteroidia</taxon>
        <taxon>Bacteroidales</taxon>
        <taxon>Bacteroidaceae</taxon>
        <taxon>Bacteroidaceae incertae sedis</taxon>
        <taxon>Candidatus Gallibacteroides</taxon>
    </lineage>
</organism>
<evidence type="ECO:0000256" key="2">
    <source>
        <dbReference type="ARBA" id="ARBA00006679"/>
    </source>
</evidence>
<protein>
    <submittedName>
        <fullName evidence="8">DoxX family protein</fullName>
    </submittedName>
</protein>
<dbReference type="Pfam" id="PF07681">
    <property type="entry name" value="DoxX"/>
    <property type="match status" value="1"/>
</dbReference>
<feature type="transmembrane region" description="Helical" evidence="7">
    <location>
        <begin position="33"/>
        <end position="56"/>
    </location>
</feature>
<keyword evidence="3" id="KW-1003">Cell membrane</keyword>
<comment type="subcellular location">
    <subcellularLocation>
        <location evidence="1">Cell membrane</location>
        <topology evidence="1">Multi-pass membrane protein</topology>
    </subcellularLocation>
</comment>
<dbReference type="GO" id="GO:0005886">
    <property type="term" value="C:plasma membrane"/>
    <property type="evidence" value="ECO:0007669"/>
    <property type="project" value="UniProtKB-SubCell"/>
</dbReference>
<evidence type="ECO:0000256" key="7">
    <source>
        <dbReference type="SAM" id="Phobius"/>
    </source>
</evidence>
<dbReference type="InterPro" id="IPR051907">
    <property type="entry name" value="DoxX-like_oxidoreductase"/>
</dbReference>
<keyword evidence="4 7" id="KW-0812">Transmembrane</keyword>
<proteinExistence type="inferred from homology"/>
<keyword evidence="5 7" id="KW-1133">Transmembrane helix</keyword>
<dbReference type="InterPro" id="IPR032808">
    <property type="entry name" value="DoxX"/>
</dbReference>
<gene>
    <name evidence="8" type="ORF">IAB03_02185</name>
</gene>
<comment type="similarity">
    <text evidence="2">Belongs to the DoxX family.</text>
</comment>
<comment type="caution">
    <text evidence="8">The sequence shown here is derived from an EMBL/GenBank/DDBJ whole genome shotgun (WGS) entry which is preliminary data.</text>
</comment>